<organism evidence="1 2">
    <name type="scientific">Acinetobacter baumannii</name>
    <dbReference type="NCBI Taxonomy" id="470"/>
    <lineage>
        <taxon>Bacteria</taxon>
        <taxon>Pseudomonadati</taxon>
        <taxon>Pseudomonadota</taxon>
        <taxon>Gammaproteobacteria</taxon>
        <taxon>Moraxellales</taxon>
        <taxon>Moraxellaceae</taxon>
        <taxon>Acinetobacter</taxon>
        <taxon>Acinetobacter calcoaceticus/baumannii complex</taxon>
    </lineage>
</organism>
<comment type="caution">
    <text evidence="1">The sequence shown here is derived from an EMBL/GenBank/DDBJ whole genome shotgun (WGS) entry which is preliminary data.</text>
</comment>
<gene>
    <name evidence="1" type="ORF">APD33_13460</name>
</gene>
<dbReference type="EMBL" id="LLGC01000179">
    <property type="protein sequence ID" value="KQE03617.1"/>
    <property type="molecule type" value="Genomic_DNA"/>
</dbReference>
<reference evidence="1 2" key="1">
    <citation type="submission" date="2015-10" db="EMBL/GenBank/DDBJ databases">
        <title>The utility of whole genome sequencing in characterizing Acinetobacter epidemiology and analyzing hospital outbreaks.</title>
        <authorList>
            <person name="Ozer E.A."/>
            <person name="Fitzpatrick M.A."/>
            <person name="Hauser A.R."/>
        </authorList>
    </citation>
    <scope>NUCLEOTIDE SEQUENCE [LARGE SCALE GENOMIC DNA]</scope>
    <source>
        <strain evidence="1 2">ABBL072</strain>
    </source>
</reference>
<evidence type="ECO:0000313" key="1">
    <source>
        <dbReference type="EMBL" id="KQE03617.1"/>
    </source>
</evidence>
<evidence type="ECO:0000313" key="2">
    <source>
        <dbReference type="Proteomes" id="UP000051449"/>
    </source>
</evidence>
<dbReference type="RefSeq" id="WP_000635463.1">
    <property type="nucleotide sequence ID" value="NZ_CAJHHT010000013.1"/>
</dbReference>
<dbReference type="AlphaFoldDB" id="A0AAP1ADS3"/>
<sequence>MIVIRFTNHQSPLGIKKGWTLGDRKKPQDLLLIRIPFVEVIHTKEGRLFDFLRMWVNEDLSWHKLVRRERNKGYARGKAEGLKNVRDDLQYWKDAFDKQYAKTREIEAENQTLKQTIKGLVIIKGDENGKA</sequence>
<proteinExistence type="predicted"/>
<accession>A0AAP1ADS3</accession>
<protein>
    <submittedName>
        <fullName evidence="1">Uncharacterized protein</fullName>
    </submittedName>
</protein>
<dbReference type="Proteomes" id="UP000051449">
    <property type="component" value="Unassembled WGS sequence"/>
</dbReference>
<name>A0AAP1ADS3_ACIBA</name>